<dbReference type="STRING" id="246404.A0A507FNF6"/>
<protein>
    <recommendedName>
        <fullName evidence="2">Nucleolar 27S pre-rRNA processing Urb2/Npa2 C-terminal domain-containing protein</fullName>
    </recommendedName>
</protein>
<dbReference type="PANTHER" id="PTHR15682">
    <property type="entry name" value="UNHEALTHY RIBOSOME BIOGENESIS PROTEIN 2 HOMOLOG"/>
    <property type="match status" value="1"/>
</dbReference>
<name>A0A507FNF6_9FUNG</name>
<dbReference type="InterPro" id="IPR052609">
    <property type="entry name" value="Ribosome_Biogenesis_Reg"/>
</dbReference>
<dbReference type="Proteomes" id="UP000320333">
    <property type="component" value="Unassembled WGS sequence"/>
</dbReference>
<organism evidence="3 4">
    <name type="scientific">Chytriomyces confervae</name>
    <dbReference type="NCBI Taxonomy" id="246404"/>
    <lineage>
        <taxon>Eukaryota</taxon>
        <taxon>Fungi</taxon>
        <taxon>Fungi incertae sedis</taxon>
        <taxon>Chytridiomycota</taxon>
        <taxon>Chytridiomycota incertae sedis</taxon>
        <taxon>Chytridiomycetes</taxon>
        <taxon>Chytridiales</taxon>
        <taxon>Chytriomycetaceae</taxon>
        <taxon>Chytriomyces</taxon>
    </lineage>
</organism>
<dbReference type="OrthoDB" id="160374at2759"/>
<evidence type="ECO:0000256" key="1">
    <source>
        <dbReference type="SAM" id="MobiDB-lite"/>
    </source>
</evidence>
<keyword evidence="4" id="KW-1185">Reference proteome</keyword>
<feature type="domain" description="Nucleolar 27S pre-rRNA processing Urb2/Npa2 C-terminal" evidence="2">
    <location>
        <begin position="1364"/>
        <end position="1628"/>
    </location>
</feature>
<dbReference type="Pfam" id="PF10441">
    <property type="entry name" value="Urb2"/>
    <property type="match status" value="1"/>
</dbReference>
<dbReference type="EMBL" id="QEAP01000011">
    <property type="protein sequence ID" value="TPX77949.1"/>
    <property type="molecule type" value="Genomic_DNA"/>
</dbReference>
<evidence type="ECO:0000259" key="2">
    <source>
        <dbReference type="Pfam" id="PF10441"/>
    </source>
</evidence>
<reference evidence="3 4" key="1">
    <citation type="journal article" date="2019" name="Sci. Rep.">
        <title>Comparative genomics of chytrid fungi reveal insights into the obligate biotrophic and pathogenic lifestyle of Synchytrium endobioticum.</title>
        <authorList>
            <person name="van de Vossenberg B.T.L.H."/>
            <person name="Warris S."/>
            <person name="Nguyen H.D.T."/>
            <person name="van Gent-Pelzer M.P.E."/>
            <person name="Joly D.L."/>
            <person name="van de Geest H.C."/>
            <person name="Bonants P.J.M."/>
            <person name="Smith D.S."/>
            <person name="Levesque C.A."/>
            <person name="van der Lee T.A.J."/>
        </authorList>
    </citation>
    <scope>NUCLEOTIDE SEQUENCE [LARGE SCALE GENOMIC DNA]</scope>
    <source>
        <strain evidence="3 4">CBS 675.73</strain>
    </source>
</reference>
<gene>
    <name evidence="3" type="ORF">CcCBS67573_g00783</name>
</gene>
<evidence type="ECO:0000313" key="4">
    <source>
        <dbReference type="Proteomes" id="UP000320333"/>
    </source>
</evidence>
<dbReference type="InterPro" id="IPR018849">
    <property type="entry name" value="Urb2/Npa2_C"/>
</dbReference>
<sequence>MHEATSSEKVYSFLTAPVKSNKRTTIDDAALPFAMSAWTDSRLRLHGKENLFVDWALWATNQSLEQMKGGSADPSAQSKLTSECFSFLLTVLNAAVAAKSMLSPPRTQFAHILSGVFLVSPLCDEKLLSVAISCFECVRVKKALRVLHRPSLDSEIALIKDACEALMSQTEQVSRLALPVMLHTQLSLVANTNQKKVFQLVNSKLLAPLILLHNKFTTLKDNHSSTSEVQAVCLNMIQHNIFHKEHMSEFVAVLQHLVGNASQESSLEAGCANILKALHGDAKSKAKTSYPKQFFDQLCEKSRSIVFIFPHLLNAFIESRRKHVKVQDANLVFSPDFAFFLVLFTLLLDSAKASPNQSAAKIPFSKSIHHLIESEYDVWNIERMQTSITAQLIRVVVDRDVYQATQDQVSTMQLAMFKSLSQEVVGILAHLDESKRGIVFHILGALVRIDHSIVMESMDPVWPLLALPGKDSEVSAIDLTTLLFETLTKSRELEIIVTHFLSSAQNLGGSKPSILTHDCILETLSKCVSKTLPAQIPALFDVLLREFFPSEMQSGEDGIDASAHPSRRRRMDTSFSPLPEATVVIPPHTHILTQWLRCLINSGSSRVATSKNLVDAFESRLGILFDHILTHLIHMGSDIENATTKKRNRSSIVSHSEHLPNGLNLLLTIMKSSDAFWKAKISTAFILQLVQQPSPFTIDHAEYPVERLLKVRIALFHAECVASSSMDPRMETRCADLITIVLNEFVPSVDSEARWNGTIRELTTENYGVPVYAALFDHLVPICHLATTQQLEDLVEKIILFLQLRTTVQESDSIMMGDLCVSLLQSAQFYELRAIRDIWLPALVSRIISTFLDAIFGFGKGDGKATLGLLNELKAESKSMRSFSTRIAEHLAESDKYKVSAIQMDSQAMTAAIHLVSILNLFPTCYFTNSERDYLVGVLFVLDRVFSKVDGADDVQVLRGCAVCRRLAARFMESREDTLLTLYSCHTLNYYLTSLMDFENVCLRENKSVGMQYQEIIRKETFFIQDISFRKLFQKMGGTLQKGSLNTPEDFITSTVSFLSNANRDENWYGLVKHYLQSVAQYLVSIKSDSAEAQILDPTMMEVDGVIESSSPAPTKPSTTGGAKKTKNHSENVIRLSSSLLQTVQEFVLQELNALAGGAIVTDEKIRMMAVFEQLVLFGEVAGKIEGVRSYEELIDVARAAMRTVSSGSEAASPSAVRLASYFCTIQFHLRESDATIDSEIVESMATSATLAIKNAWGRDANSVVSIHESIIKFCQKSISPKAVQEFVSVAVGTVEYLMPTSLGSGAHESDERDFMAAFDFLSVLVTGSQKSGKRSGIRKNLHRIFALVTRVIDGSEDVNLVMACVTMLTRLCEDRNLEMQRSDISLILNALSLLSSKHNSLSNQNTRTILDANDLFEAVCRLIISILSHRRDALIDSIPALVGLLRGLLHCFKQDLGGIRATEGGDGQNTFTQTPYPFFAHGRLKNPAAAAESLSRVFEKMNQKAAANVLGNASKSSAGATASATAAAAAAAVHLQSSAAATVRPFAKHAGFLVSEYVSIQASMAPVPMSVKVALANGIYALLDLCGDFGRKAVLAGLDALQGMSGPAKLVFKETVAEWQKYSSYRGEGVKS</sequence>
<dbReference type="GO" id="GO:0005730">
    <property type="term" value="C:nucleolus"/>
    <property type="evidence" value="ECO:0007669"/>
    <property type="project" value="TreeGrafter"/>
</dbReference>
<comment type="caution">
    <text evidence="3">The sequence shown here is derived from an EMBL/GenBank/DDBJ whole genome shotgun (WGS) entry which is preliminary data.</text>
</comment>
<evidence type="ECO:0000313" key="3">
    <source>
        <dbReference type="EMBL" id="TPX77949.1"/>
    </source>
</evidence>
<feature type="region of interest" description="Disordered" evidence="1">
    <location>
        <begin position="1108"/>
        <end position="1128"/>
    </location>
</feature>
<dbReference type="GO" id="GO:0042254">
    <property type="term" value="P:ribosome biogenesis"/>
    <property type="evidence" value="ECO:0007669"/>
    <property type="project" value="TreeGrafter"/>
</dbReference>
<proteinExistence type="predicted"/>
<feature type="compositionally biased region" description="Low complexity" evidence="1">
    <location>
        <begin position="1109"/>
        <end position="1120"/>
    </location>
</feature>
<accession>A0A507FNF6</accession>
<dbReference type="PANTHER" id="PTHR15682:SF2">
    <property type="entry name" value="UNHEALTHY RIBOSOME BIOGENESIS PROTEIN 2 HOMOLOG"/>
    <property type="match status" value="1"/>
</dbReference>